<sequence length="116" mass="13861">MFGTNKTCMNLNPEILNIGLDFSMEFGENWLKPINQRLLNKFPNLNLVELEKYNSVCKEVNNIANDFVYDNPAKNEKELTFIEFSKFENFMLQNFSWISKENLKRLYNQSCYYAYK</sequence>
<reference evidence="1 2" key="1">
    <citation type="submission" date="2017-11" db="EMBL/GenBank/DDBJ databases">
        <title>Infants hospitalized years apart are colonized by the same room-sourced microbial strains.</title>
        <authorList>
            <person name="Brooks B."/>
            <person name="Olm M.R."/>
            <person name="Firek B.A."/>
            <person name="Baker R."/>
            <person name="Thomas B.C."/>
            <person name="Morowitz M.J."/>
            <person name="Banfield J.F."/>
        </authorList>
    </citation>
    <scope>NUCLEOTIDE SEQUENCE [LARGE SCALE GENOMIC DNA]</scope>
    <source>
        <strain evidence="1">S2_009_000_R2_76</strain>
    </source>
</reference>
<protein>
    <submittedName>
        <fullName evidence="1">Uncharacterized protein</fullName>
    </submittedName>
</protein>
<organism evidence="1 2">
    <name type="scientific">Pseudopedobacter saltans</name>
    <dbReference type="NCBI Taxonomy" id="151895"/>
    <lineage>
        <taxon>Bacteria</taxon>
        <taxon>Pseudomonadati</taxon>
        <taxon>Bacteroidota</taxon>
        <taxon>Sphingobacteriia</taxon>
        <taxon>Sphingobacteriales</taxon>
        <taxon>Sphingobacteriaceae</taxon>
        <taxon>Pseudopedobacter</taxon>
    </lineage>
</organism>
<evidence type="ECO:0000313" key="1">
    <source>
        <dbReference type="EMBL" id="PZP38666.1"/>
    </source>
</evidence>
<dbReference type="Proteomes" id="UP000249645">
    <property type="component" value="Unassembled WGS sequence"/>
</dbReference>
<dbReference type="AlphaFoldDB" id="A0A2W5FZQ3"/>
<gene>
    <name evidence="1" type="ORF">DI598_20510</name>
</gene>
<dbReference type="EMBL" id="QFOI01000730">
    <property type="protein sequence ID" value="PZP38666.1"/>
    <property type="molecule type" value="Genomic_DNA"/>
</dbReference>
<evidence type="ECO:0000313" key="2">
    <source>
        <dbReference type="Proteomes" id="UP000249645"/>
    </source>
</evidence>
<name>A0A2W5FZQ3_9SPHI</name>
<accession>A0A2W5FZQ3</accession>
<comment type="caution">
    <text evidence="1">The sequence shown here is derived from an EMBL/GenBank/DDBJ whole genome shotgun (WGS) entry which is preliminary data.</text>
</comment>
<proteinExistence type="predicted"/>